<dbReference type="SUPFAM" id="SSF49562">
    <property type="entry name" value="C2 domain (Calcium/lipid-binding domain, CaLB)"/>
    <property type="match status" value="1"/>
</dbReference>
<evidence type="ECO:0000313" key="6">
    <source>
        <dbReference type="EMBL" id="KAG2888888.1"/>
    </source>
</evidence>
<dbReference type="PANTHER" id="PTHR45911">
    <property type="entry name" value="C2 DOMAIN-CONTAINING PROTEIN"/>
    <property type="match status" value="1"/>
</dbReference>
<comment type="caution">
    <text evidence="9">The sequence shown here is derived from an EMBL/GenBank/DDBJ whole genome shotgun (WGS) entry which is preliminary data.</text>
</comment>
<evidence type="ECO:0000313" key="4">
    <source>
        <dbReference type="EMBL" id="KAG2822348.1"/>
    </source>
</evidence>
<dbReference type="Proteomes" id="UP000697107">
    <property type="component" value="Unassembled WGS sequence"/>
</dbReference>
<dbReference type="Proteomes" id="UP000774804">
    <property type="component" value="Unassembled WGS sequence"/>
</dbReference>
<dbReference type="CDD" id="cd00030">
    <property type="entry name" value="C2"/>
    <property type="match status" value="1"/>
</dbReference>
<dbReference type="SMART" id="SM00239">
    <property type="entry name" value="C2"/>
    <property type="match status" value="1"/>
</dbReference>
<organism evidence="9 10">
    <name type="scientific">Phytophthora cactorum</name>
    <dbReference type="NCBI Taxonomy" id="29920"/>
    <lineage>
        <taxon>Eukaryota</taxon>
        <taxon>Sar</taxon>
        <taxon>Stramenopiles</taxon>
        <taxon>Oomycota</taxon>
        <taxon>Peronosporomycetes</taxon>
        <taxon>Peronosporales</taxon>
        <taxon>Peronosporaceae</taxon>
        <taxon>Phytophthora</taxon>
    </lineage>
</organism>
<evidence type="ECO:0000256" key="1">
    <source>
        <dbReference type="ARBA" id="ARBA00022723"/>
    </source>
</evidence>
<evidence type="ECO:0000313" key="10">
    <source>
        <dbReference type="Proteomes" id="UP000251314"/>
    </source>
</evidence>
<proteinExistence type="predicted"/>
<dbReference type="InterPro" id="IPR035892">
    <property type="entry name" value="C2_domain_sf"/>
</dbReference>
<dbReference type="PROSITE" id="PS50004">
    <property type="entry name" value="C2"/>
    <property type="match status" value="1"/>
</dbReference>
<evidence type="ECO:0000313" key="8">
    <source>
        <dbReference type="EMBL" id="KAG3214735.1"/>
    </source>
</evidence>
<dbReference type="STRING" id="29920.A0A329RRT3"/>
<dbReference type="EMBL" id="RCML01001746">
    <property type="protein sequence ID" value="KAG2960607.1"/>
    <property type="molecule type" value="Genomic_DNA"/>
</dbReference>
<evidence type="ECO:0000313" key="5">
    <source>
        <dbReference type="EMBL" id="KAG2881321.1"/>
    </source>
</evidence>
<keyword evidence="10" id="KW-1185">Reference proteome</keyword>
<reference evidence="9 10" key="1">
    <citation type="submission" date="2018-01" db="EMBL/GenBank/DDBJ databases">
        <title>Draft genome of the strawberry crown rot pathogen Phytophthora cactorum.</title>
        <authorList>
            <person name="Armitage A.D."/>
            <person name="Lysoe E."/>
            <person name="Nellist C.F."/>
            <person name="Harrison R.J."/>
            <person name="Brurberg M.B."/>
        </authorList>
    </citation>
    <scope>NUCLEOTIDE SEQUENCE [LARGE SCALE GENOMIC DNA]</scope>
    <source>
        <strain evidence="9 10">10300</strain>
    </source>
</reference>
<reference evidence="4" key="2">
    <citation type="submission" date="2018-10" db="EMBL/GenBank/DDBJ databases">
        <title>Effector identification in a new, highly contiguous assembly of the strawberry crown rot pathogen Phytophthora cactorum.</title>
        <authorList>
            <person name="Armitage A.D."/>
            <person name="Nellist C.F."/>
            <person name="Bates H."/>
            <person name="Vickerstaff R.J."/>
            <person name="Harrison R.J."/>
        </authorList>
    </citation>
    <scope>NUCLEOTIDE SEQUENCE</scope>
    <source>
        <strain evidence="4">15-7</strain>
        <strain evidence="5">4032</strain>
        <strain evidence="6">4040</strain>
        <strain evidence="7">P415</strain>
        <strain evidence="8">P421</strain>
    </source>
</reference>
<protein>
    <recommendedName>
        <fullName evidence="3">C2 domain-containing protein</fullName>
    </recommendedName>
</protein>
<keyword evidence="1" id="KW-0479">Metal-binding</keyword>
<dbReference type="Proteomes" id="UP000251314">
    <property type="component" value="Unassembled WGS sequence"/>
</dbReference>
<name>A0A329RRT3_9STRA</name>
<dbReference type="Gene3D" id="2.60.40.150">
    <property type="entry name" value="C2 domain"/>
    <property type="match status" value="1"/>
</dbReference>
<dbReference type="EMBL" id="RCMV01000614">
    <property type="protein sequence ID" value="KAG3214735.1"/>
    <property type="molecule type" value="Genomic_DNA"/>
</dbReference>
<dbReference type="EMBL" id="MJFZ01000582">
    <property type="protein sequence ID" value="RAW27211.1"/>
    <property type="molecule type" value="Genomic_DNA"/>
</dbReference>
<sequence>MTASIDISVVEHLPTTLQSPFARSLDRFTVLHKFIGHSTMRKDTFSVKVVLFKCQDLVAATNEVGGKSNAYVVFTLGDMTKKSSCVKSSLDPHWTPPEKFEFEVDEWENEFLIAHVFDRSRQGHDDLIGSAVIPLTLYAGNRNCEMCSYPLVLPDEVGGLGSPKSDMFLQISLLDADGSPVEEFYW</sequence>
<evidence type="ECO:0000256" key="2">
    <source>
        <dbReference type="ARBA" id="ARBA00022837"/>
    </source>
</evidence>
<dbReference type="Proteomes" id="UP000735874">
    <property type="component" value="Unassembled WGS sequence"/>
</dbReference>
<gene>
    <name evidence="9" type="ORF">PC110_g16405</name>
    <name evidence="4" type="ORF">PC113_g22350</name>
    <name evidence="5" type="ORF">PC115_g22260</name>
    <name evidence="6" type="ORF">PC117_g24807</name>
    <name evidence="7" type="ORF">PC118_g22424</name>
    <name evidence="8" type="ORF">PC129_g14373</name>
</gene>
<dbReference type="AlphaFoldDB" id="A0A329RRT3"/>
<dbReference type="EMBL" id="RCMG01001666">
    <property type="protein sequence ID" value="KAG2822348.1"/>
    <property type="molecule type" value="Genomic_DNA"/>
</dbReference>
<dbReference type="EMBL" id="RCMK01001756">
    <property type="protein sequence ID" value="KAG2888888.1"/>
    <property type="molecule type" value="Genomic_DNA"/>
</dbReference>
<dbReference type="Pfam" id="PF00168">
    <property type="entry name" value="C2"/>
    <property type="match status" value="1"/>
</dbReference>
<dbReference type="VEuPathDB" id="FungiDB:PC110_g16405"/>
<dbReference type="EMBL" id="RCMI01001777">
    <property type="protein sequence ID" value="KAG2881321.1"/>
    <property type="molecule type" value="Genomic_DNA"/>
</dbReference>
<evidence type="ECO:0000313" key="7">
    <source>
        <dbReference type="EMBL" id="KAG2960607.1"/>
    </source>
</evidence>
<keyword evidence="2" id="KW-0106">Calcium</keyword>
<feature type="domain" description="C2" evidence="3">
    <location>
        <begin position="27"/>
        <end position="148"/>
    </location>
</feature>
<dbReference type="Proteomes" id="UP000736787">
    <property type="component" value="Unassembled WGS sequence"/>
</dbReference>
<dbReference type="GO" id="GO:0046872">
    <property type="term" value="F:metal ion binding"/>
    <property type="evidence" value="ECO:0007669"/>
    <property type="project" value="UniProtKB-KW"/>
</dbReference>
<evidence type="ECO:0000259" key="3">
    <source>
        <dbReference type="PROSITE" id="PS50004"/>
    </source>
</evidence>
<evidence type="ECO:0000313" key="9">
    <source>
        <dbReference type="EMBL" id="RAW27211.1"/>
    </source>
</evidence>
<accession>A0A329RRT3</accession>
<dbReference type="PANTHER" id="PTHR45911:SF7">
    <property type="entry name" value="C2 DOMAIN-CONTAINING PROTEIN"/>
    <property type="match status" value="1"/>
</dbReference>
<dbReference type="Proteomes" id="UP000760860">
    <property type="component" value="Unassembled WGS sequence"/>
</dbReference>
<dbReference type="OrthoDB" id="419768at2759"/>
<dbReference type="InterPro" id="IPR000008">
    <property type="entry name" value="C2_dom"/>
</dbReference>